<name>A0AAD9NT16_RIDPI</name>
<dbReference type="AlphaFoldDB" id="A0AAD9NT16"/>
<evidence type="ECO:0000313" key="2">
    <source>
        <dbReference type="Proteomes" id="UP001209878"/>
    </source>
</evidence>
<dbReference type="Proteomes" id="UP001209878">
    <property type="component" value="Unassembled WGS sequence"/>
</dbReference>
<evidence type="ECO:0000313" key="1">
    <source>
        <dbReference type="EMBL" id="KAK2179606.1"/>
    </source>
</evidence>
<gene>
    <name evidence="1" type="ORF">NP493_480g02019</name>
</gene>
<dbReference type="EMBL" id="JAODUO010000481">
    <property type="protein sequence ID" value="KAK2179606.1"/>
    <property type="molecule type" value="Genomic_DNA"/>
</dbReference>
<organism evidence="1 2">
    <name type="scientific">Ridgeia piscesae</name>
    <name type="common">Tubeworm</name>
    <dbReference type="NCBI Taxonomy" id="27915"/>
    <lineage>
        <taxon>Eukaryota</taxon>
        <taxon>Metazoa</taxon>
        <taxon>Spiralia</taxon>
        <taxon>Lophotrochozoa</taxon>
        <taxon>Annelida</taxon>
        <taxon>Polychaeta</taxon>
        <taxon>Sedentaria</taxon>
        <taxon>Canalipalpata</taxon>
        <taxon>Sabellida</taxon>
        <taxon>Siboglinidae</taxon>
        <taxon>Ridgeia</taxon>
    </lineage>
</organism>
<keyword evidence="2" id="KW-1185">Reference proteome</keyword>
<protein>
    <submittedName>
        <fullName evidence="1">Uncharacterized protein</fullName>
    </submittedName>
</protein>
<accession>A0AAD9NT16</accession>
<proteinExistence type="predicted"/>
<comment type="caution">
    <text evidence="1">The sequence shown here is derived from an EMBL/GenBank/DDBJ whole genome shotgun (WGS) entry which is preliminary data.</text>
</comment>
<reference evidence="1" key="1">
    <citation type="journal article" date="2023" name="Mol. Biol. Evol.">
        <title>Third-Generation Sequencing Reveals the Adaptive Role of the Epigenome in Three Deep-Sea Polychaetes.</title>
        <authorList>
            <person name="Perez M."/>
            <person name="Aroh O."/>
            <person name="Sun Y."/>
            <person name="Lan Y."/>
            <person name="Juniper S.K."/>
            <person name="Young C.R."/>
            <person name="Angers B."/>
            <person name="Qian P.Y."/>
        </authorList>
    </citation>
    <scope>NUCLEOTIDE SEQUENCE</scope>
    <source>
        <strain evidence="1">R07B-5</strain>
    </source>
</reference>
<sequence>MIVGQNSVPYNNDTQTCTHPPVCTHTPGCTHRSNIVNQPYDNGADASHELPILLQYCSSQSAVLSCTEATTGHYPHQHRLPRPPCLLPLGHIQPSTLSTAPFPSVSLVYTLCQ</sequence>